<feature type="transmembrane region" description="Helical" evidence="6">
    <location>
        <begin position="6"/>
        <end position="26"/>
    </location>
</feature>
<accession>A0ABR0E6X7</accession>
<keyword evidence="8" id="KW-1185">Reference proteome</keyword>
<dbReference type="PANTHER" id="PTHR24305">
    <property type="entry name" value="CYTOCHROME P450"/>
    <property type="match status" value="1"/>
</dbReference>
<comment type="caution">
    <text evidence="7">The sequence shown here is derived from an EMBL/GenBank/DDBJ whole genome shotgun (WGS) entry which is preliminary data.</text>
</comment>
<keyword evidence="4" id="KW-0560">Oxidoreductase</keyword>
<evidence type="ECO:0000256" key="1">
    <source>
        <dbReference type="ARBA" id="ARBA00001971"/>
    </source>
</evidence>
<dbReference type="EMBL" id="JAXOVC010000009">
    <property type="protein sequence ID" value="KAK4496971.1"/>
    <property type="molecule type" value="Genomic_DNA"/>
</dbReference>
<keyword evidence="6" id="KW-1133">Transmembrane helix</keyword>
<dbReference type="PRINTS" id="PR00463">
    <property type="entry name" value="EP450I"/>
</dbReference>
<name>A0ABR0E6X7_ZASCE</name>
<evidence type="ECO:0000256" key="2">
    <source>
        <dbReference type="ARBA" id="ARBA00022723"/>
    </source>
</evidence>
<dbReference type="InterPro" id="IPR001128">
    <property type="entry name" value="Cyt_P450"/>
</dbReference>
<dbReference type="InterPro" id="IPR036396">
    <property type="entry name" value="Cyt_P450_sf"/>
</dbReference>
<dbReference type="PROSITE" id="PS00086">
    <property type="entry name" value="CYTOCHROME_P450"/>
    <property type="match status" value="1"/>
</dbReference>
<evidence type="ECO:0000313" key="7">
    <source>
        <dbReference type="EMBL" id="KAK4496971.1"/>
    </source>
</evidence>
<keyword evidence="6" id="KW-0812">Transmembrane</keyword>
<evidence type="ECO:0000256" key="4">
    <source>
        <dbReference type="RuleBase" id="RU000461"/>
    </source>
</evidence>
<dbReference type="Pfam" id="PF00067">
    <property type="entry name" value="p450"/>
    <property type="match status" value="1"/>
</dbReference>
<reference evidence="7 8" key="1">
    <citation type="journal article" date="2023" name="G3 (Bethesda)">
        <title>A chromosome-level genome assembly of Zasmidium syzygii isolated from banana leaves.</title>
        <authorList>
            <person name="van Westerhoven A.C."/>
            <person name="Mehrabi R."/>
            <person name="Talebi R."/>
            <person name="Steentjes M.B.F."/>
            <person name="Corcolon B."/>
            <person name="Chong P.A."/>
            <person name="Kema G.H.J."/>
            <person name="Seidl M.F."/>
        </authorList>
    </citation>
    <scope>NUCLEOTIDE SEQUENCE [LARGE SCALE GENOMIC DNA]</scope>
    <source>
        <strain evidence="7 8">P124</strain>
    </source>
</reference>
<dbReference type="Proteomes" id="UP001305779">
    <property type="component" value="Unassembled WGS sequence"/>
</dbReference>
<evidence type="ECO:0000256" key="6">
    <source>
        <dbReference type="SAM" id="Phobius"/>
    </source>
</evidence>
<keyword evidence="2 4" id="KW-0479">Metal-binding</keyword>
<dbReference type="Gene3D" id="1.10.630.10">
    <property type="entry name" value="Cytochrome P450"/>
    <property type="match status" value="1"/>
</dbReference>
<comment type="similarity">
    <text evidence="4">Belongs to the cytochrome P450 family.</text>
</comment>
<keyword evidence="4" id="KW-0349">Heme</keyword>
<organism evidence="7 8">
    <name type="scientific">Zasmidium cellare</name>
    <name type="common">Wine cellar mold</name>
    <name type="synonym">Racodium cellare</name>
    <dbReference type="NCBI Taxonomy" id="395010"/>
    <lineage>
        <taxon>Eukaryota</taxon>
        <taxon>Fungi</taxon>
        <taxon>Dikarya</taxon>
        <taxon>Ascomycota</taxon>
        <taxon>Pezizomycotina</taxon>
        <taxon>Dothideomycetes</taxon>
        <taxon>Dothideomycetidae</taxon>
        <taxon>Mycosphaerellales</taxon>
        <taxon>Mycosphaerellaceae</taxon>
        <taxon>Zasmidium</taxon>
    </lineage>
</organism>
<evidence type="ECO:0008006" key="9">
    <source>
        <dbReference type="Google" id="ProtNLM"/>
    </source>
</evidence>
<dbReference type="SUPFAM" id="SSF48264">
    <property type="entry name" value="Cytochrome P450"/>
    <property type="match status" value="1"/>
</dbReference>
<sequence length="516" mass="58287">MSGETLLYALILLTGALVAYSIFLAATSPLRQVPGPFLARFTRLWYFRNVCKGQTHWDNIHLHRKYAPPGSFYAPVVRLRPNMYSISRPESVVYGIGSKMTKTALYDAFKHPASEPGLLSHRNQRKYAETRRKVQSMYSMSSLLRYERYVDVTEGIFEQRLLEMAKSGEFPRFCLGRSELKIREIGNITYSETFGFLDEGKDIDHALEAMHAQIEYGALVGIFPWLHPLLYSILEKIPGSGAAGRTFLIKFARRHIAEREKQRAANDAKGPKPEPAEGVPKDFLDLALDAEQDPEKSMTKHDVFITGLSNILAGADTTAVSLTSIFWHLTTYPQTMQRLRAELDQAIAEGKMTARHVTFKESQNLPYLQACIKEGLRMAAATGIPLWREVPKGSGGIEMLGHFFPEGSEIGLNSWVAHYDEDIWGPDAAQFKPERWIESDADKLKMMDSHFMPFGLGSRTCIGRHISMLEMCKVVPMIVSQFDFDLVNKSGKYETTDMFLVQPKDFRVVVRAPSSP</sequence>
<feature type="region of interest" description="Disordered" evidence="5">
    <location>
        <begin position="260"/>
        <end position="279"/>
    </location>
</feature>
<evidence type="ECO:0000256" key="3">
    <source>
        <dbReference type="ARBA" id="ARBA00023004"/>
    </source>
</evidence>
<keyword evidence="3 4" id="KW-0408">Iron</keyword>
<evidence type="ECO:0000313" key="8">
    <source>
        <dbReference type="Proteomes" id="UP001305779"/>
    </source>
</evidence>
<gene>
    <name evidence="7" type="ORF">PRZ48_011420</name>
</gene>
<proteinExistence type="inferred from homology"/>
<keyword evidence="6" id="KW-0472">Membrane</keyword>
<keyword evidence="4" id="KW-0503">Monooxygenase</keyword>
<dbReference type="InterPro" id="IPR002401">
    <property type="entry name" value="Cyt_P450_E_grp-I"/>
</dbReference>
<protein>
    <recommendedName>
        <fullName evidence="9">Cytochrome P450</fullName>
    </recommendedName>
</protein>
<dbReference type="InterPro" id="IPR050121">
    <property type="entry name" value="Cytochrome_P450_monoxygenase"/>
</dbReference>
<dbReference type="PRINTS" id="PR00385">
    <property type="entry name" value="P450"/>
</dbReference>
<dbReference type="PANTHER" id="PTHR24305:SF190">
    <property type="entry name" value="P450, PUTATIVE (EUROFUNG)-RELATED"/>
    <property type="match status" value="1"/>
</dbReference>
<dbReference type="CDD" id="cd11060">
    <property type="entry name" value="CYP57A1-like"/>
    <property type="match status" value="1"/>
</dbReference>
<evidence type="ECO:0000256" key="5">
    <source>
        <dbReference type="SAM" id="MobiDB-lite"/>
    </source>
</evidence>
<dbReference type="InterPro" id="IPR017972">
    <property type="entry name" value="Cyt_P450_CS"/>
</dbReference>
<comment type="cofactor">
    <cofactor evidence="1">
        <name>heme</name>
        <dbReference type="ChEBI" id="CHEBI:30413"/>
    </cofactor>
</comment>